<keyword evidence="1" id="KW-1133">Transmembrane helix</keyword>
<evidence type="ECO:0008006" key="4">
    <source>
        <dbReference type="Google" id="ProtNLM"/>
    </source>
</evidence>
<keyword evidence="3" id="KW-1185">Reference proteome</keyword>
<evidence type="ECO:0000256" key="1">
    <source>
        <dbReference type="SAM" id="Phobius"/>
    </source>
</evidence>
<keyword evidence="1" id="KW-0812">Transmembrane</keyword>
<proteinExistence type="predicted"/>
<organism evidence="2 3">
    <name type="scientific">Acinetobacter pecorum</name>
    <dbReference type="NCBI Taxonomy" id="2762215"/>
    <lineage>
        <taxon>Bacteria</taxon>
        <taxon>Pseudomonadati</taxon>
        <taxon>Pseudomonadota</taxon>
        <taxon>Gammaproteobacteria</taxon>
        <taxon>Moraxellales</taxon>
        <taxon>Moraxellaceae</taxon>
        <taxon>Acinetobacter</taxon>
    </lineage>
</organism>
<evidence type="ECO:0000313" key="2">
    <source>
        <dbReference type="EMBL" id="MBD8009110.1"/>
    </source>
</evidence>
<reference evidence="2 3" key="1">
    <citation type="submission" date="2020-08" db="EMBL/GenBank/DDBJ databases">
        <title>A Genomic Blueprint of the Chicken Gut Microbiome.</title>
        <authorList>
            <person name="Gilroy R."/>
            <person name="Ravi A."/>
            <person name="Getino M."/>
            <person name="Pursley I."/>
            <person name="Horton D.L."/>
            <person name="Alikhan N.-F."/>
            <person name="Baker D."/>
            <person name="Gharbi K."/>
            <person name="Hall N."/>
            <person name="Watson M."/>
            <person name="Adriaenssens E.M."/>
            <person name="Foster-Nyarko E."/>
            <person name="Jarju S."/>
            <person name="Secka A."/>
            <person name="Antonio M."/>
            <person name="Oren A."/>
            <person name="Chaudhuri R."/>
            <person name="La Ragione R.M."/>
            <person name="Hildebrand F."/>
            <person name="Pallen M.J."/>
        </authorList>
    </citation>
    <scope>NUCLEOTIDE SEQUENCE [LARGE SCALE GENOMIC DNA]</scope>
    <source>
        <strain evidence="2 3">Sa1BUA6</strain>
    </source>
</reference>
<protein>
    <recommendedName>
        <fullName evidence="4">Transmembrane protein</fullName>
    </recommendedName>
</protein>
<dbReference type="EMBL" id="JACSPT010000007">
    <property type="protein sequence ID" value="MBD8009110.1"/>
    <property type="molecule type" value="Genomic_DNA"/>
</dbReference>
<sequence length="205" mass="24461">MEEQQNQAVVLQQPKDSMLVVKVEQDTDLVAIGALVVSVLAFLVTIHIVRQSTKSQIESNKLLIEKQNELKLAELRIINRKAEVDKLRDSIYEYISVIQNFKYYYIQVFYFKEDGSFFHKEFKKFKKLFLENKEKIGEVTYKVFLNFNPIDSNQYELQQEMMELLILSNKMLSDERDENIIRLKNDEFIKKFETILFKLRLMIQL</sequence>
<comment type="caution">
    <text evidence="2">The sequence shown here is derived from an EMBL/GenBank/DDBJ whole genome shotgun (WGS) entry which is preliminary data.</text>
</comment>
<dbReference type="Proteomes" id="UP000621930">
    <property type="component" value="Unassembled WGS sequence"/>
</dbReference>
<evidence type="ECO:0000313" key="3">
    <source>
        <dbReference type="Proteomes" id="UP000621930"/>
    </source>
</evidence>
<gene>
    <name evidence="2" type="ORF">H9629_07115</name>
</gene>
<keyword evidence="1" id="KW-0472">Membrane</keyword>
<name>A0ABR8VWH7_9GAMM</name>
<accession>A0ABR8VWH7</accession>
<feature type="transmembrane region" description="Helical" evidence="1">
    <location>
        <begin position="29"/>
        <end position="49"/>
    </location>
</feature>
<dbReference type="RefSeq" id="WP_191730799.1">
    <property type="nucleotide sequence ID" value="NZ_JACSPT010000007.1"/>
</dbReference>